<dbReference type="GO" id="GO:0005634">
    <property type="term" value="C:nucleus"/>
    <property type="evidence" value="ECO:0007669"/>
    <property type="project" value="UniProtKB-SubCell"/>
</dbReference>
<dbReference type="PANTHER" id="PTHR15052">
    <property type="entry name" value="RNA POLYMERASE III TRANSCRIPTION INITIATION FACTOR COMPLEX SUBUNIT"/>
    <property type="match status" value="1"/>
</dbReference>
<organism evidence="5 6">
    <name type="scientific">Trifolium subterraneum</name>
    <name type="common">Subterranean clover</name>
    <dbReference type="NCBI Taxonomy" id="3900"/>
    <lineage>
        <taxon>Eukaryota</taxon>
        <taxon>Viridiplantae</taxon>
        <taxon>Streptophyta</taxon>
        <taxon>Embryophyta</taxon>
        <taxon>Tracheophyta</taxon>
        <taxon>Spermatophyta</taxon>
        <taxon>Magnoliopsida</taxon>
        <taxon>eudicotyledons</taxon>
        <taxon>Gunneridae</taxon>
        <taxon>Pentapetalae</taxon>
        <taxon>rosids</taxon>
        <taxon>fabids</taxon>
        <taxon>Fabales</taxon>
        <taxon>Fabaceae</taxon>
        <taxon>Papilionoideae</taxon>
        <taxon>50 kb inversion clade</taxon>
        <taxon>NPAAA clade</taxon>
        <taxon>Hologalegina</taxon>
        <taxon>IRL clade</taxon>
        <taxon>Trifolieae</taxon>
        <taxon>Trifolium</taxon>
    </lineage>
</organism>
<keyword evidence="3" id="KW-0539">Nucleus</keyword>
<proteinExistence type="predicted"/>
<dbReference type="GO" id="GO:0000127">
    <property type="term" value="C:transcription factor TFIIIC complex"/>
    <property type="evidence" value="ECO:0007669"/>
    <property type="project" value="TreeGrafter"/>
</dbReference>
<evidence type="ECO:0000256" key="2">
    <source>
        <dbReference type="ARBA" id="ARBA00023163"/>
    </source>
</evidence>
<comment type="subcellular location">
    <subcellularLocation>
        <location evidence="1">Nucleus</location>
    </subcellularLocation>
</comment>
<evidence type="ECO:0000256" key="3">
    <source>
        <dbReference type="ARBA" id="ARBA00023242"/>
    </source>
</evidence>
<dbReference type="SUPFAM" id="SSF50978">
    <property type="entry name" value="WD40 repeat-like"/>
    <property type="match status" value="1"/>
</dbReference>
<dbReference type="InterPro" id="IPR015943">
    <property type="entry name" value="WD40/YVTN_repeat-like_dom_sf"/>
</dbReference>
<name>A0A2Z6P1M1_TRISU</name>
<dbReference type="GO" id="GO:0006383">
    <property type="term" value="P:transcription by RNA polymerase III"/>
    <property type="evidence" value="ECO:0007669"/>
    <property type="project" value="TreeGrafter"/>
</dbReference>
<reference evidence="6" key="1">
    <citation type="journal article" date="2017" name="Front. Plant Sci.">
        <title>Climate Clever Clovers: New Paradigm to Reduce the Environmental Footprint of Ruminants by Breeding Low Methanogenic Forages Utilizing Haplotype Variation.</title>
        <authorList>
            <person name="Kaur P."/>
            <person name="Appels R."/>
            <person name="Bayer P.E."/>
            <person name="Keeble-Gagnere G."/>
            <person name="Wang J."/>
            <person name="Hirakawa H."/>
            <person name="Shirasawa K."/>
            <person name="Vercoe P."/>
            <person name="Stefanova K."/>
            <person name="Durmic Z."/>
            <person name="Nichols P."/>
            <person name="Revell C."/>
            <person name="Isobe S.N."/>
            <person name="Edwards D."/>
            <person name="Erskine W."/>
        </authorList>
    </citation>
    <scope>NUCLEOTIDE SEQUENCE [LARGE SCALE GENOMIC DNA]</scope>
    <source>
        <strain evidence="6">cv. Daliak</strain>
    </source>
</reference>
<dbReference type="InterPro" id="IPR001680">
    <property type="entry name" value="WD40_rpt"/>
</dbReference>
<evidence type="ECO:0000256" key="1">
    <source>
        <dbReference type="ARBA" id="ARBA00004123"/>
    </source>
</evidence>
<dbReference type="OrthoDB" id="4703at2759"/>
<sequence length="456" mass="50880">MGLLLGPGAPWKYLSKNFCLKTSQINTSLWDVPLPHALRAIYMHREGTDPRFIKLEPVFKCSMLKRSSSQSIPLTVEWSTMPPHDYLLAGCHDGTVALWKFSPNSSSKCDDTKPILCFGGDTVPIRTIAWAPFEGDPESSNIIVTAGHEGLKFWDLRNPFRPLRILQPSQRIIYSLDWLPNPSCIIMSFEDGTMKTISLVKAASDLPVTGTIYTGKKQPWLHGSTYSSYAIWSVQVSRITGMVAYCGADGAAIRYQLITKAVENEHWHNRLPFALCGSVSEEESTIIVNTPLSNSLFPMKKAQERGRCAESFRDLLAKSRIVPNQISKTPSNDCQILALNDGDTLGLESISEEALSSQEQPKRPKLSCSRKKKQFDNTVCSDVVSTNTPGVDKEKPDSGSIHEPEVFPPKMAALHKVRWNMNKGSERWLCFGGANGLLRCQKIVYSDTDKKWALKR</sequence>
<evidence type="ECO:0000313" key="6">
    <source>
        <dbReference type="Proteomes" id="UP000242715"/>
    </source>
</evidence>
<accession>A0A2Z6P1M1</accession>
<evidence type="ECO:0000313" key="5">
    <source>
        <dbReference type="EMBL" id="GAU42322.1"/>
    </source>
</evidence>
<dbReference type="AlphaFoldDB" id="A0A2Z6P1M1"/>
<dbReference type="Gene3D" id="2.130.10.10">
    <property type="entry name" value="YVTN repeat-like/Quinoprotein amine dehydrogenase"/>
    <property type="match status" value="1"/>
</dbReference>
<dbReference type="InterPro" id="IPR052416">
    <property type="entry name" value="GTF3C_component"/>
</dbReference>
<protein>
    <submittedName>
        <fullName evidence="5">Uncharacterized protein</fullName>
    </submittedName>
</protein>
<gene>
    <name evidence="5" type="ORF">TSUD_25470</name>
</gene>
<feature type="compositionally biased region" description="Basic and acidic residues" evidence="4">
    <location>
        <begin position="391"/>
        <end position="405"/>
    </location>
</feature>
<feature type="region of interest" description="Disordered" evidence="4">
    <location>
        <begin position="386"/>
        <end position="405"/>
    </location>
</feature>
<keyword evidence="6" id="KW-1185">Reference proteome</keyword>
<dbReference type="SMART" id="SM00320">
    <property type="entry name" value="WD40"/>
    <property type="match status" value="4"/>
</dbReference>
<dbReference type="PANTHER" id="PTHR15052:SF2">
    <property type="entry name" value="GENERAL TRANSCRIPTION FACTOR 3C POLYPEPTIDE 2"/>
    <property type="match status" value="1"/>
</dbReference>
<keyword evidence="2" id="KW-0804">Transcription</keyword>
<dbReference type="InterPro" id="IPR036322">
    <property type="entry name" value="WD40_repeat_dom_sf"/>
</dbReference>
<dbReference type="Proteomes" id="UP000242715">
    <property type="component" value="Unassembled WGS sequence"/>
</dbReference>
<dbReference type="EMBL" id="DF973912">
    <property type="protein sequence ID" value="GAU42322.1"/>
    <property type="molecule type" value="Genomic_DNA"/>
</dbReference>
<evidence type="ECO:0000256" key="4">
    <source>
        <dbReference type="SAM" id="MobiDB-lite"/>
    </source>
</evidence>